<proteinExistence type="predicted"/>
<comment type="caution">
    <text evidence="1">The sequence shown here is derived from an EMBL/GenBank/DDBJ whole genome shotgun (WGS) entry which is preliminary data.</text>
</comment>
<evidence type="ECO:0000313" key="2">
    <source>
        <dbReference type="Proteomes" id="UP000331127"/>
    </source>
</evidence>
<accession>A0A5M3XAB9</accession>
<dbReference type="AlphaFoldDB" id="A0A5M3XAB9"/>
<dbReference type="Proteomes" id="UP000331127">
    <property type="component" value="Unassembled WGS sequence"/>
</dbReference>
<gene>
    <name evidence="1" type="ORF">Amac_100490</name>
</gene>
<reference evidence="1 2" key="1">
    <citation type="submission" date="2019-10" db="EMBL/GenBank/DDBJ databases">
        <title>Whole genome shotgun sequence of Acrocarpospora macrocephala NBRC 16266.</title>
        <authorList>
            <person name="Ichikawa N."/>
            <person name="Kimura A."/>
            <person name="Kitahashi Y."/>
            <person name="Komaki H."/>
            <person name="Oguchi A."/>
        </authorList>
    </citation>
    <scope>NUCLEOTIDE SEQUENCE [LARGE SCALE GENOMIC DNA]</scope>
    <source>
        <strain evidence="1 2">NBRC 16266</strain>
    </source>
</reference>
<keyword evidence="2" id="KW-1185">Reference proteome</keyword>
<evidence type="ECO:0000313" key="1">
    <source>
        <dbReference type="EMBL" id="GES16451.1"/>
    </source>
</evidence>
<name>A0A5M3XAB9_9ACTN</name>
<protein>
    <submittedName>
        <fullName evidence="1">Uncharacterized protein</fullName>
    </submittedName>
</protein>
<dbReference type="EMBL" id="BLAE01000101">
    <property type="protein sequence ID" value="GES16451.1"/>
    <property type="molecule type" value="Genomic_DNA"/>
</dbReference>
<organism evidence="1 2">
    <name type="scientific">Acrocarpospora macrocephala</name>
    <dbReference type="NCBI Taxonomy" id="150177"/>
    <lineage>
        <taxon>Bacteria</taxon>
        <taxon>Bacillati</taxon>
        <taxon>Actinomycetota</taxon>
        <taxon>Actinomycetes</taxon>
        <taxon>Streptosporangiales</taxon>
        <taxon>Streptosporangiaceae</taxon>
        <taxon>Acrocarpospora</taxon>
    </lineage>
</organism>
<sequence length="129" mass="14596">MGGMDAHERMWDHVDRAAGGRRWGREAEGVREDRFRRIAAESAVRRAPLTRREDERVVHAIDDLDLDQMTMHLPTIVGEAREHGAITFVRDDQGERVAALVPVEVAEYILRLRAEAEATELITAKPSQS</sequence>